<evidence type="ECO:0000256" key="4">
    <source>
        <dbReference type="ARBA" id="ARBA00022792"/>
    </source>
</evidence>
<dbReference type="AlphaFoldDB" id="A0A0B1RQI8"/>
<dbReference type="PANTHER" id="PTHR45678:SF5">
    <property type="entry name" value="AT03939P-RELATED"/>
    <property type="match status" value="1"/>
</dbReference>
<evidence type="ECO:0000256" key="2">
    <source>
        <dbReference type="ARBA" id="ARBA00006375"/>
    </source>
</evidence>
<dbReference type="GO" id="GO:0005743">
    <property type="term" value="C:mitochondrial inner membrane"/>
    <property type="evidence" value="ECO:0007669"/>
    <property type="project" value="UniProtKB-SubCell"/>
</dbReference>
<evidence type="ECO:0000256" key="3">
    <source>
        <dbReference type="ARBA" id="ARBA00022692"/>
    </source>
</evidence>
<evidence type="ECO:0000256" key="7">
    <source>
        <dbReference type="ARBA" id="ARBA00023136"/>
    </source>
</evidence>
<keyword evidence="12" id="KW-1185">Reference proteome</keyword>
<evidence type="ECO:0000256" key="10">
    <source>
        <dbReference type="SAM" id="Phobius"/>
    </source>
</evidence>
<evidence type="ECO:0000256" key="9">
    <source>
        <dbReference type="RuleBase" id="RU000488"/>
    </source>
</evidence>
<dbReference type="GO" id="GO:0043490">
    <property type="term" value="P:malate-aspartate shuttle"/>
    <property type="evidence" value="ECO:0007669"/>
    <property type="project" value="TreeGrafter"/>
</dbReference>
<proteinExistence type="inferred from homology"/>
<feature type="repeat" description="Solcar" evidence="8">
    <location>
        <begin position="1"/>
        <end position="85"/>
    </location>
</feature>
<evidence type="ECO:0000313" key="11">
    <source>
        <dbReference type="EMBL" id="KHJ74894.1"/>
    </source>
</evidence>
<dbReference type="OrthoDB" id="2382881at2759"/>
<dbReference type="InterPro" id="IPR051028">
    <property type="entry name" value="Mito_Solute_Carrier"/>
</dbReference>
<dbReference type="InterPro" id="IPR018108">
    <property type="entry name" value="MCP_transmembrane"/>
</dbReference>
<feature type="transmembrane region" description="Helical" evidence="10">
    <location>
        <begin position="96"/>
        <end position="116"/>
    </location>
</feature>
<protein>
    <submittedName>
        <fullName evidence="11">Uncharacterized protein</fullName>
    </submittedName>
</protein>
<dbReference type="PANTHER" id="PTHR45678">
    <property type="entry name" value="MITOCHONDRIAL 2-OXODICARBOXYLATE CARRIER 1-RELATED"/>
    <property type="match status" value="1"/>
</dbReference>
<organism evidence="11 12">
    <name type="scientific">Oesophagostomum dentatum</name>
    <name type="common">Nodular worm</name>
    <dbReference type="NCBI Taxonomy" id="61180"/>
    <lineage>
        <taxon>Eukaryota</taxon>
        <taxon>Metazoa</taxon>
        <taxon>Ecdysozoa</taxon>
        <taxon>Nematoda</taxon>
        <taxon>Chromadorea</taxon>
        <taxon>Rhabditida</taxon>
        <taxon>Rhabditina</taxon>
        <taxon>Rhabditomorpha</taxon>
        <taxon>Strongyloidea</taxon>
        <taxon>Strongylidae</taxon>
        <taxon>Oesophagostomum</taxon>
    </lineage>
</organism>
<evidence type="ECO:0000256" key="5">
    <source>
        <dbReference type="ARBA" id="ARBA00022989"/>
    </source>
</evidence>
<dbReference type="Pfam" id="PF00153">
    <property type="entry name" value="Mito_carr"/>
    <property type="match status" value="1"/>
</dbReference>
<evidence type="ECO:0000313" key="12">
    <source>
        <dbReference type="Proteomes" id="UP000053660"/>
    </source>
</evidence>
<dbReference type="GO" id="GO:0005313">
    <property type="term" value="F:L-glutamate transmembrane transporter activity"/>
    <property type="evidence" value="ECO:0007669"/>
    <property type="project" value="TreeGrafter"/>
</dbReference>
<keyword evidence="5 10" id="KW-1133">Transmembrane helix</keyword>
<keyword evidence="3 8" id="KW-0812">Transmembrane</keyword>
<dbReference type="Gene3D" id="1.50.40.10">
    <property type="entry name" value="Mitochondrial carrier domain"/>
    <property type="match status" value="1"/>
</dbReference>
<name>A0A0B1RQI8_OESDE</name>
<dbReference type="SUPFAM" id="SSF103506">
    <property type="entry name" value="Mitochondrial carrier"/>
    <property type="match status" value="1"/>
</dbReference>
<dbReference type="InterPro" id="IPR023395">
    <property type="entry name" value="MCP_dom_sf"/>
</dbReference>
<keyword evidence="7 8" id="KW-0472">Membrane</keyword>
<keyword evidence="4" id="KW-0999">Mitochondrion inner membrane</keyword>
<evidence type="ECO:0000256" key="8">
    <source>
        <dbReference type="PROSITE-ProRule" id="PRU00282"/>
    </source>
</evidence>
<comment type="subcellular location">
    <subcellularLocation>
        <location evidence="1">Mitochondrion inner membrane</location>
        <topology evidence="1">Multi-pass membrane protein</topology>
    </subcellularLocation>
</comment>
<sequence>MIAGAMAGALQISITTPMELLKIQLQDQGRTGVKGEKKMTAIGVTAQLLRKYGIAGLYRGLGPTFARDVTFSMIYFPLFAYLDSLGPRSKDGSGDAVFWTSFCAGLASGAATAFLVTPLDG</sequence>
<dbReference type="EMBL" id="KN613280">
    <property type="protein sequence ID" value="KHJ74894.1"/>
    <property type="molecule type" value="Genomic_DNA"/>
</dbReference>
<dbReference type="GO" id="GO:0015183">
    <property type="term" value="F:L-aspartate transmembrane transporter activity"/>
    <property type="evidence" value="ECO:0007669"/>
    <property type="project" value="TreeGrafter"/>
</dbReference>
<dbReference type="Proteomes" id="UP000053660">
    <property type="component" value="Unassembled WGS sequence"/>
</dbReference>
<evidence type="ECO:0000256" key="6">
    <source>
        <dbReference type="ARBA" id="ARBA00023128"/>
    </source>
</evidence>
<gene>
    <name evidence="11" type="ORF">OESDEN_25490</name>
</gene>
<comment type="similarity">
    <text evidence="2 9">Belongs to the mitochondrial carrier (TC 2.A.29) family.</text>
</comment>
<keyword evidence="6" id="KW-0496">Mitochondrion</keyword>
<dbReference type="PROSITE" id="PS50920">
    <property type="entry name" value="SOLCAR"/>
    <property type="match status" value="1"/>
</dbReference>
<keyword evidence="9" id="KW-0813">Transport</keyword>
<reference evidence="11 12" key="1">
    <citation type="submission" date="2014-03" db="EMBL/GenBank/DDBJ databases">
        <title>Draft genome of the hookworm Oesophagostomum dentatum.</title>
        <authorList>
            <person name="Mitreva M."/>
        </authorList>
    </citation>
    <scope>NUCLEOTIDE SEQUENCE [LARGE SCALE GENOMIC DNA]</scope>
    <source>
        <strain evidence="11 12">OD-Hann</strain>
    </source>
</reference>
<evidence type="ECO:0000256" key="1">
    <source>
        <dbReference type="ARBA" id="ARBA00004448"/>
    </source>
</evidence>
<accession>A0A0B1RQI8</accession>